<dbReference type="PROSITE" id="PS50158">
    <property type="entry name" value="ZF_CCHC"/>
    <property type="match status" value="1"/>
</dbReference>
<evidence type="ECO:0000313" key="4">
    <source>
        <dbReference type="EMBL" id="GEU52432.1"/>
    </source>
</evidence>
<dbReference type="SMART" id="SM00343">
    <property type="entry name" value="ZnF_C2HC"/>
    <property type="match status" value="1"/>
</dbReference>
<proteinExistence type="predicted"/>
<accession>A0A6L2KV35</accession>
<dbReference type="EMBL" id="BKCJ010003014">
    <property type="protein sequence ID" value="GEU52432.1"/>
    <property type="molecule type" value="Genomic_DNA"/>
</dbReference>
<feature type="region of interest" description="Disordered" evidence="2">
    <location>
        <begin position="1"/>
        <end position="20"/>
    </location>
</feature>
<dbReference type="Pfam" id="PF00098">
    <property type="entry name" value="zf-CCHC"/>
    <property type="match status" value="1"/>
</dbReference>
<dbReference type="InterPro" id="IPR036875">
    <property type="entry name" value="Znf_CCHC_sf"/>
</dbReference>
<sequence length="467" mass="52608">MHMAVSISTREPKRTVNQSAATPLKRKIVVKSTNQKPRSTIRKQYEQIRRHVNCGTLVEIILFIVDSGCSKHMMRNLKLLINFVENLPGNATIKRVYYVEGLNHNLFSIGQFYDTDLEVAFQKSTCYIRDLKGNDLLTSSCGLDLYSITLQDTSTPNPICLMAKSSSSQNYSLVIPRHEKTPYHIINGQKPSIKFFYIFGSLCYIIRDGVNLDKMKEKGHVSSDPAPQCLITTLEHDSLSLGLQSQEKVPQAAKTVTTSNEMDFLFRLMFDELHNGTTQVVLKSSAATTADAPNQQKIASNLKFLNNLQPEWSRHVTIVHQTKDLHTADYTQLYDFLKYNQKEVDELKAERLAKIQDPLALMANSNNPYASLAPHQDLSPFNQTYMEQPMPNPEDITDPTTNQIGNGNLVAVRAEGNAAGHNGNQIRCYNCRGVGHFARDCTVRPRRRDAAYLQTQLLIAQKEEAGI</sequence>
<keyword evidence="1" id="KW-0862">Zinc</keyword>
<dbReference type="AlphaFoldDB" id="A0A6L2KV35"/>
<dbReference type="SUPFAM" id="SSF57756">
    <property type="entry name" value="Retrovirus zinc finger-like domains"/>
    <property type="match status" value="1"/>
</dbReference>
<dbReference type="GO" id="GO:0003676">
    <property type="term" value="F:nucleic acid binding"/>
    <property type="evidence" value="ECO:0007669"/>
    <property type="project" value="InterPro"/>
</dbReference>
<keyword evidence="1" id="KW-0863">Zinc-finger</keyword>
<dbReference type="InterPro" id="IPR001878">
    <property type="entry name" value="Znf_CCHC"/>
</dbReference>
<evidence type="ECO:0000256" key="2">
    <source>
        <dbReference type="SAM" id="MobiDB-lite"/>
    </source>
</evidence>
<feature type="domain" description="CCHC-type" evidence="3">
    <location>
        <begin position="427"/>
        <end position="441"/>
    </location>
</feature>
<reference evidence="4" key="1">
    <citation type="journal article" date="2019" name="Sci. Rep.">
        <title>Draft genome of Tanacetum cinerariifolium, the natural source of mosquito coil.</title>
        <authorList>
            <person name="Yamashiro T."/>
            <person name="Shiraishi A."/>
            <person name="Satake H."/>
            <person name="Nakayama K."/>
        </authorList>
    </citation>
    <scope>NUCLEOTIDE SEQUENCE</scope>
</reference>
<evidence type="ECO:0000259" key="3">
    <source>
        <dbReference type="PROSITE" id="PS50158"/>
    </source>
</evidence>
<organism evidence="4">
    <name type="scientific">Tanacetum cinerariifolium</name>
    <name type="common">Dalmatian daisy</name>
    <name type="synonym">Chrysanthemum cinerariifolium</name>
    <dbReference type="NCBI Taxonomy" id="118510"/>
    <lineage>
        <taxon>Eukaryota</taxon>
        <taxon>Viridiplantae</taxon>
        <taxon>Streptophyta</taxon>
        <taxon>Embryophyta</taxon>
        <taxon>Tracheophyta</taxon>
        <taxon>Spermatophyta</taxon>
        <taxon>Magnoliopsida</taxon>
        <taxon>eudicotyledons</taxon>
        <taxon>Gunneridae</taxon>
        <taxon>Pentapetalae</taxon>
        <taxon>asterids</taxon>
        <taxon>campanulids</taxon>
        <taxon>Asterales</taxon>
        <taxon>Asteraceae</taxon>
        <taxon>Asteroideae</taxon>
        <taxon>Anthemideae</taxon>
        <taxon>Anthemidinae</taxon>
        <taxon>Tanacetum</taxon>
    </lineage>
</organism>
<gene>
    <name evidence="4" type="ORF">Tci_024410</name>
</gene>
<dbReference type="Gene3D" id="4.10.60.10">
    <property type="entry name" value="Zinc finger, CCHC-type"/>
    <property type="match status" value="1"/>
</dbReference>
<protein>
    <submittedName>
        <fullName evidence="4">Integrase, catalytic region, zinc finger, CCHC-type, peptidase aspartic, catalytic</fullName>
    </submittedName>
</protein>
<comment type="caution">
    <text evidence="4">The sequence shown here is derived from an EMBL/GenBank/DDBJ whole genome shotgun (WGS) entry which is preliminary data.</text>
</comment>
<keyword evidence="1" id="KW-0479">Metal-binding</keyword>
<name>A0A6L2KV35_TANCI</name>
<evidence type="ECO:0000256" key="1">
    <source>
        <dbReference type="PROSITE-ProRule" id="PRU00047"/>
    </source>
</evidence>
<dbReference type="GO" id="GO:0008270">
    <property type="term" value="F:zinc ion binding"/>
    <property type="evidence" value="ECO:0007669"/>
    <property type="project" value="UniProtKB-KW"/>
</dbReference>